<name>A0A4R5F7Z2_9FLAO</name>
<organism evidence="1 2">
    <name type="scientific">Flavobacterium rhamnosiphilum</name>
    <dbReference type="NCBI Taxonomy" id="2541724"/>
    <lineage>
        <taxon>Bacteria</taxon>
        <taxon>Pseudomonadati</taxon>
        <taxon>Bacteroidota</taxon>
        <taxon>Flavobacteriia</taxon>
        <taxon>Flavobacteriales</taxon>
        <taxon>Flavobacteriaceae</taxon>
        <taxon>Flavobacterium</taxon>
    </lineage>
</organism>
<dbReference type="EMBL" id="SMLG01000005">
    <property type="protein sequence ID" value="TDE44376.1"/>
    <property type="molecule type" value="Genomic_DNA"/>
</dbReference>
<dbReference type="OrthoDB" id="1366681at2"/>
<reference evidence="1 2" key="1">
    <citation type="submission" date="2019-03" db="EMBL/GenBank/DDBJ databases">
        <title>Novel species of Flavobacterium.</title>
        <authorList>
            <person name="Liu Q."/>
            <person name="Xin Y.-H."/>
        </authorList>
    </citation>
    <scope>NUCLEOTIDE SEQUENCE [LARGE SCALE GENOMIC DNA]</scope>
    <source>
        <strain evidence="1 2">LB3P52</strain>
    </source>
</reference>
<accession>A0A4R5F7Z2</accession>
<gene>
    <name evidence="1" type="ORF">E0I26_08370</name>
</gene>
<dbReference type="AlphaFoldDB" id="A0A4R5F7Z2"/>
<protein>
    <submittedName>
        <fullName evidence="1">Uncharacterized protein</fullName>
    </submittedName>
</protein>
<comment type="caution">
    <text evidence="1">The sequence shown here is derived from an EMBL/GenBank/DDBJ whole genome shotgun (WGS) entry which is preliminary data.</text>
</comment>
<dbReference type="RefSeq" id="WP_131916040.1">
    <property type="nucleotide sequence ID" value="NZ_SMLG01000005.1"/>
</dbReference>
<sequence length="83" mass="9715">MKDSCVLYQFQYKKAKETLAVLEKQKAQIDFNLKTNPICSILHKELRTVNLNIKITENEIEHTKSAILKYESKNDFSIKETQP</sequence>
<dbReference type="Proteomes" id="UP000294814">
    <property type="component" value="Unassembled WGS sequence"/>
</dbReference>
<keyword evidence="2" id="KW-1185">Reference proteome</keyword>
<evidence type="ECO:0000313" key="1">
    <source>
        <dbReference type="EMBL" id="TDE44376.1"/>
    </source>
</evidence>
<evidence type="ECO:0000313" key="2">
    <source>
        <dbReference type="Proteomes" id="UP000294814"/>
    </source>
</evidence>
<proteinExistence type="predicted"/>